<dbReference type="GeneID" id="67030743"/>
<accession>A0A8H8T0G3</accession>
<gene>
    <name evidence="1" type="ORF">RhiXN_08464</name>
</gene>
<dbReference type="KEGG" id="rsx:RhiXN_08464"/>
<proteinExistence type="predicted"/>
<dbReference type="RefSeq" id="XP_043183665.1">
    <property type="nucleotide sequence ID" value="XM_043328280.1"/>
</dbReference>
<protein>
    <submittedName>
        <fullName evidence="1">Uncharacterized protein</fullName>
    </submittedName>
</protein>
<evidence type="ECO:0000313" key="2">
    <source>
        <dbReference type="Proteomes" id="UP000650533"/>
    </source>
</evidence>
<dbReference type="Proteomes" id="UP000650533">
    <property type="component" value="Chromosome 10"/>
</dbReference>
<evidence type="ECO:0000313" key="1">
    <source>
        <dbReference type="EMBL" id="QRW23428.1"/>
    </source>
</evidence>
<name>A0A8H8T0G3_9AGAM</name>
<sequence length="73" mass="8050">MPTTIPQPGTDLSGNGHLPPNDVRFGLSMVQVDLWLKTHYEGTFTDEGVPPQLHTNTSGSIESFQLYLRAQPL</sequence>
<dbReference type="AlphaFoldDB" id="A0A8H8T0G3"/>
<reference evidence="1" key="1">
    <citation type="submission" date="2020-05" db="EMBL/GenBank/DDBJ databases">
        <title>Evolutionary and genomic comparisons of hybrid uninucleate and nonhybrid Rhizoctonia fungi.</title>
        <authorList>
            <person name="Li C."/>
            <person name="Chen X."/>
        </authorList>
    </citation>
    <scope>NUCLEOTIDE SEQUENCE</scope>
    <source>
        <strain evidence="1">AG-1 IA</strain>
    </source>
</reference>
<organism evidence="1 2">
    <name type="scientific">Rhizoctonia solani</name>
    <dbReference type="NCBI Taxonomy" id="456999"/>
    <lineage>
        <taxon>Eukaryota</taxon>
        <taxon>Fungi</taxon>
        <taxon>Dikarya</taxon>
        <taxon>Basidiomycota</taxon>
        <taxon>Agaricomycotina</taxon>
        <taxon>Agaricomycetes</taxon>
        <taxon>Cantharellales</taxon>
        <taxon>Ceratobasidiaceae</taxon>
        <taxon>Rhizoctonia</taxon>
    </lineage>
</organism>
<dbReference type="EMBL" id="CP059667">
    <property type="protein sequence ID" value="QRW23428.1"/>
    <property type="molecule type" value="Genomic_DNA"/>
</dbReference>